<dbReference type="PROSITE" id="PS01283">
    <property type="entry name" value="TBOX_1"/>
    <property type="match status" value="1"/>
</dbReference>
<feature type="region of interest" description="Disordered" evidence="7">
    <location>
        <begin position="66"/>
        <end position="88"/>
    </location>
</feature>
<dbReference type="GO" id="GO:0000785">
    <property type="term" value="C:chromatin"/>
    <property type="evidence" value="ECO:0007669"/>
    <property type="project" value="TreeGrafter"/>
</dbReference>
<feature type="compositionally biased region" description="Basic and acidic residues" evidence="7">
    <location>
        <begin position="334"/>
        <end position="343"/>
    </location>
</feature>
<evidence type="ECO:0000256" key="6">
    <source>
        <dbReference type="PROSITE-ProRule" id="PRU00201"/>
    </source>
</evidence>
<evidence type="ECO:0000259" key="8">
    <source>
        <dbReference type="PROSITE" id="PS50252"/>
    </source>
</evidence>
<sequence length="554" mass="61540">MGTMRSFSEPCVPDEVPQIFPTKGDGPILTGPPLTGPPLFPAIALSSRVSAVPGLKASADAAVCRSPPAEQSASSCPADPEGGGTAQDEPHVYLEASDLWTQFHGHRTEMVITKSGRRMFPPLKLRCTGMDKKAKYVLLMDIVAADDCRYKFHNSCWMVAGKADPEMPKRMYIHPDSPATGEQWMSKVVNFHKLKLTNNISDKHGFTILNSMHKYQPRFHIVKANDILQLPYSTFRTFVFSETEFIAVTAYQNDKITQLKIDNNPFAKGFRDTGNGRREKRKLHHSSEKSKAMRVTNKKLQPGKDSFPQYSDNSKSSDAHESDSEDVEVDAGEEEHKTHKDTEPEPEGSVTERIVPSPSEALRDMDPRRDHNINWITNVAGCCESQESEREPPCKLRSGFISPAEFSKNLWDLNLFHSARLNAWYSCATTDAVLQSRQSLAAPVRSPAPPGFPFSRQRHALVQDLVNFSHFGGFLFYPFSSLSAASAQCLIPPMPSTSDFRAYPSHSGNYFSTPQVAVPPVSVVGGLKYLTTDSLRLLRTEQKNSVEEAEPGFS</sequence>
<comment type="subcellular location">
    <subcellularLocation>
        <location evidence="1 6">Nucleus</location>
    </subcellularLocation>
</comment>
<dbReference type="SMART" id="SM00425">
    <property type="entry name" value="TBOX"/>
    <property type="match status" value="1"/>
</dbReference>
<keyword evidence="3 6" id="KW-0238">DNA-binding</keyword>
<dbReference type="InterPro" id="IPR001699">
    <property type="entry name" value="TF_T-box"/>
</dbReference>
<dbReference type="PANTHER" id="PTHR11267:SF181">
    <property type="entry name" value="OPTOMOTOR-BLIND PROTEIN"/>
    <property type="match status" value="1"/>
</dbReference>
<dbReference type="SUPFAM" id="SSF49417">
    <property type="entry name" value="p53-like transcription factors"/>
    <property type="match status" value="1"/>
</dbReference>
<proteinExistence type="predicted"/>
<feature type="region of interest" description="Disordered" evidence="7">
    <location>
        <begin position="265"/>
        <end position="368"/>
    </location>
</feature>
<dbReference type="PANTHER" id="PTHR11267">
    <property type="entry name" value="T-BOX PROTEIN-RELATED"/>
    <property type="match status" value="1"/>
</dbReference>
<evidence type="ECO:0000313" key="9">
    <source>
        <dbReference type="EMBL" id="KAK2837740.1"/>
    </source>
</evidence>
<evidence type="ECO:0000256" key="2">
    <source>
        <dbReference type="ARBA" id="ARBA00023015"/>
    </source>
</evidence>
<evidence type="ECO:0000256" key="4">
    <source>
        <dbReference type="ARBA" id="ARBA00023163"/>
    </source>
</evidence>
<dbReference type="AlphaFoldDB" id="A0AA88SFT4"/>
<dbReference type="Gene3D" id="2.60.40.820">
    <property type="entry name" value="Transcription factor, T-box"/>
    <property type="match status" value="1"/>
</dbReference>
<evidence type="ECO:0000313" key="10">
    <source>
        <dbReference type="Proteomes" id="UP001187415"/>
    </source>
</evidence>
<keyword evidence="10" id="KW-1185">Reference proteome</keyword>
<dbReference type="GO" id="GO:0000978">
    <property type="term" value="F:RNA polymerase II cis-regulatory region sequence-specific DNA binding"/>
    <property type="evidence" value="ECO:0007669"/>
    <property type="project" value="InterPro"/>
</dbReference>
<dbReference type="InterPro" id="IPR048387">
    <property type="entry name" value="TBX2_3_RD"/>
</dbReference>
<comment type="caution">
    <text evidence="6">Lacks conserved residue(s) required for the propagation of feature annotation.</text>
</comment>
<dbReference type="Proteomes" id="UP001187415">
    <property type="component" value="Unassembled WGS sequence"/>
</dbReference>
<organism evidence="9 10">
    <name type="scientific">Channa striata</name>
    <name type="common">Snakehead murrel</name>
    <name type="synonym">Ophicephalus striatus</name>
    <dbReference type="NCBI Taxonomy" id="64152"/>
    <lineage>
        <taxon>Eukaryota</taxon>
        <taxon>Metazoa</taxon>
        <taxon>Chordata</taxon>
        <taxon>Craniata</taxon>
        <taxon>Vertebrata</taxon>
        <taxon>Euteleostomi</taxon>
        <taxon>Actinopterygii</taxon>
        <taxon>Neopterygii</taxon>
        <taxon>Teleostei</taxon>
        <taxon>Neoteleostei</taxon>
        <taxon>Acanthomorphata</taxon>
        <taxon>Anabantaria</taxon>
        <taxon>Anabantiformes</taxon>
        <taxon>Channoidei</taxon>
        <taxon>Channidae</taxon>
        <taxon>Channa</taxon>
    </lineage>
</organism>
<dbReference type="GO" id="GO:0000981">
    <property type="term" value="F:DNA-binding transcription factor activity, RNA polymerase II-specific"/>
    <property type="evidence" value="ECO:0007669"/>
    <property type="project" value="TreeGrafter"/>
</dbReference>
<evidence type="ECO:0000256" key="3">
    <source>
        <dbReference type="ARBA" id="ARBA00023125"/>
    </source>
</evidence>
<evidence type="ECO:0000256" key="7">
    <source>
        <dbReference type="SAM" id="MobiDB-lite"/>
    </source>
</evidence>
<dbReference type="CDD" id="cd20188">
    <property type="entry name" value="T-box_TBX2_3-like"/>
    <property type="match status" value="1"/>
</dbReference>
<dbReference type="InterPro" id="IPR008967">
    <property type="entry name" value="p53-like_TF_DNA-bd_sf"/>
</dbReference>
<accession>A0AA88SFT4</accession>
<dbReference type="GO" id="GO:0005634">
    <property type="term" value="C:nucleus"/>
    <property type="evidence" value="ECO:0007669"/>
    <property type="project" value="UniProtKB-SubCell"/>
</dbReference>
<dbReference type="EMBL" id="JAUPFM010000011">
    <property type="protein sequence ID" value="KAK2837740.1"/>
    <property type="molecule type" value="Genomic_DNA"/>
</dbReference>
<comment type="caution">
    <text evidence="9">The sequence shown here is derived from an EMBL/GenBank/DDBJ whole genome shotgun (WGS) entry which is preliminary data.</text>
</comment>
<feature type="domain" description="T-box" evidence="8">
    <location>
        <begin position="94"/>
        <end position="272"/>
    </location>
</feature>
<dbReference type="Pfam" id="PF00907">
    <property type="entry name" value="T-box"/>
    <property type="match status" value="1"/>
</dbReference>
<keyword evidence="5 6" id="KW-0539">Nucleus</keyword>
<feature type="compositionally biased region" description="Acidic residues" evidence="7">
    <location>
        <begin position="323"/>
        <end position="333"/>
    </location>
</feature>
<dbReference type="FunFam" id="2.60.40.820:FF:000003">
    <property type="entry name" value="T-box transcription factor TBX3"/>
    <property type="match status" value="1"/>
</dbReference>
<reference evidence="9" key="1">
    <citation type="submission" date="2023-07" db="EMBL/GenBank/DDBJ databases">
        <title>Chromosome-level Genome Assembly of Striped Snakehead (Channa striata).</title>
        <authorList>
            <person name="Liu H."/>
        </authorList>
    </citation>
    <scope>NUCLEOTIDE SEQUENCE</scope>
    <source>
        <strain evidence="9">Gz</strain>
        <tissue evidence="9">Muscle</tissue>
    </source>
</reference>
<keyword evidence="4" id="KW-0804">Transcription</keyword>
<dbReference type="PROSITE" id="PS01264">
    <property type="entry name" value="TBOX_2"/>
    <property type="match status" value="1"/>
</dbReference>
<feature type="region of interest" description="Disordered" evidence="7">
    <location>
        <begin position="1"/>
        <end position="33"/>
    </location>
</feature>
<name>A0AA88SFT4_CHASR</name>
<gene>
    <name evidence="9" type="ORF">Q5P01_014952</name>
</gene>
<dbReference type="GO" id="GO:0045893">
    <property type="term" value="P:positive regulation of DNA-templated transcription"/>
    <property type="evidence" value="ECO:0007669"/>
    <property type="project" value="InterPro"/>
</dbReference>
<protein>
    <recommendedName>
        <fullName evidence="8">T-box domain-containing protein</fullName>
    </recommendedName>
</protein>
<evidence type="ECO:0000256" key="1">
    <source>
        <dbReference type="ARBA" id="ARBA00004123"/>
    </source>
</evidence>
<dbReference type="InterPro" id="IPR046360">
    <property type="entry name" value="T-box_DNA-bd"/>
</dbReference>
<dbReference type="PROSITE" id="PS50252">
    <property type="entry name" value="TBOX_3"/>
    <property type="match status" value="1"/>
</dbReference>
<evidence type="ECO:0000256" key="5">
    <source>
        <dbReference type="ARBA" id="ARBA00023242"/>
    </source>
</evidence>
<keyword evidence="2" id="KW-0805">Transcription regulation</keyword>
<dbReference type="Pfam" id="PF20627">
    <property type="entry name" value="TBX2-3_RD"/>
    <property type="match status" value="1"/>
</dbReference>
<dbReference type="GO" id="GO:0001708">
    <property type="term" value="P:cell fate specification"/>
    <property type="evidence" value="ECO:0007669"/>
    <property type="project" value="TreeGrafter"/>
</dbReference>
<dbReference type="InterPro" id="IPR036960">
    <property type="entry name" value="T-box_sf"/>
</dbReference>
<dbReference type="PRINTS" id="PR00937">
    <property type="entry name" value="TBOX"/>
</dbReference>
<dbReference type="InterPro" id="IPR018186">
    <property type="entry name" value="TF_T-box_CS"/>
</dbReference>